<dbReference type="InterPro" id="IPR003033">
    <property type="entry name" value="SCP2_sterol-bd_dom"/>
</dbReference>
<proteinExistence type="predicted"/>
<dbReference type="EMBL" id="AUZY01005976">
    <property type="protein sequence ID" value="EQD56004.1"/>
    <property type="molecule type" value="Genomic_DNA"/>
</dbReference>
<sequence>MTIEETLASLVDRFNRHAARNPATAEELGGIERTIVVRLTDEGTYAVDLHDGRLENLRSGGAAHPDVTITTDAATFRGLVAKEIGPMKALVTRKLSIDGSLEDKLRFRKLL</sequence>
<gene>
    <name evidence="2" type="ORF">B1B_09108</name>
</gene>
<name>T1BS13_9ZZZZ</name>
<dbReference type="Gene3D" id="3.30.1050.10">
    <property type="entry name" value="SCP2 sterol-binding domain"/>
    <property type="match status" value="1"/>
</dbReference>
<evidence type="ECO:0000259" key="1">
    <source>
        <dbReference type="Pfam" id="PF02036"/>
    </source>
</evidence>
<protein>
    <submittedName>
        <fullName evidence="2">Sterol binding protein</fullName>
    </submittedName>
</protein>
<dbReference type="InterPro" id="IPR036527">
    <property type="entry name" value="SCP2_sterol-bd_dom_sf"/>
</dbReference>
<dbReference type="Pfam" id="PF02036">
    <property type="entry name" value="SCP2"/>
    <property type="match status" value="1"/>
</dbReference>
<dbReference type="AlphaFoldDB" id="T1BS13"/>
<accession>T1BS13</accession>
<evidence type="ECO:0000313" key="2">
    <source>
        <dbReference type="EMBL" id="EQD56004.1"/>
    </source>
</evidence>
<dbReference type="SUPFAM" id="SSF55718">
    <property type="entry name" value="SCP-like"/>
    <property type="match status" value="1"/>
</dbReference>
<comment type="caution">
    <text evidence="2">The sequence shown here is derived from an EMBL/GenBank/DDBJ whole genome shotgun (WGS) entry which is preliminary data.</text>
</comment>
<reference evidence="2" key="1">
    <citation type="submission" date="2013-08" db="EMBL/GenBank/DDBJ databases">
        <authorList>
            <person name="Mendez C."/>
            <person name="Richter M."/>
            <person name="Ferrer M."/>
            <person name="Sanchez J."/>
        </authorList>
    </citation>
    <scope>NUCLEOTIDE SEQUENCE</scope>
</reference>
<reference evidence="2" key="2">
    <citation type="journal article" date="2014" name="ISME J.">
        <title>Microbial stratification in low pH oxic and suboxic macroscopic growths along an acid mine drainage.</title>
        <authorList>
            <person name="Mendez-Garcia C."/>
            <person name="Mesa V."/>
            <person name="Sprenger R.R."/>
            <person name="Richter M."/>
            <person name="Diez M.S."/>
            <person name="Solano J."/>
            <person name="Bargiela R."/>
            <person name="Golyshina O.V."/>
            <person name="Manteca A."/>
            <person name="Ramos J.L."/>
            <person name="Gallego J.R."/>
            <person name="Llorente I."/>
            <person name="Martins Dos Santos V.A."/>
            <person name="Jensen O.N."/>
            <person name="Pelaez A.I."/>
            <person name="Sanchez J."/>
            <person name="Ferrer M."/>
        </authorList>
    </citation>
    <scope>NUCLEOTIDE SEQUENCE</scope>
</reference>
<feature type="domain" description="SCP2" evidence="1">
    <location>
        <begin position="14"/>
        <end position="111"/>
    </location>
</feature>
<organism evidence="2">
    <name type="scientific">mine drainage metagenome</name>
    <dbReference type="NCBI Taxonomy" id="410659"/>
    <lineage>
        <taxon>unclassified sequences</taxon>
        <taxon>metagenomes</taxon>
        <taxon>ecological metagenomes</taxon>
    </lineage>
</organism>